<sequence length="1140" mass="124453">MTSSADDPQHSPHLDETKGGDAPTVGADSASEAASTETLPDDADLTPEYLAEEAQRNDFVLRWLFVLLAIICASMTVADSAVLRHAKFGETLASNGLVPTGVDSFSATADGHSWLQRSWLFDLVSWGAYSAAGPAGWTILAMIGAGFVAWLLVSTRRVEVDSWWVVVASALALPAIIPQLVATPELITLCGTATTLWLLWQYRLYACERKIWLLVLVMLLWGNMDPRAFLGLSVLLLYGVGEAIGAAIGRAGFFESGQRRTYWIVTACCVLAFFISPFGWQQFLAPVELYGSIDAAFRDYFGAPKTSVREYFPVWAGHLTDLPTAAGLFLGAVALVTIGLNGRRLDPGDILLTVGFFLLGLITRRELAPAALVFAAVASWNGQSWRRAVVRTEDTIRRADIVFARGGRLVTAIALISCGLVVLSGRVPAFDSRSPGFGLSIALETAVAGYKDAVAEAYDARMFNFRPAEGDVLIWVGAKPFIDTRLGLYQGSGDDDLLSLHNTVRYSMLAEQSSEETDESKTPRRGRPEIWKQAFDRFSISQAINRLSQPDPDYFVHFDLLTSPEWRMTVLNAAASVFCRADGDEEFREYVRKNSLNFIDAAFRQNLENPETRERAAWGTLRSGFEQGLIGRDETIPAELALAGHFLKHLESGERQGPRLGPEIALAFCYLAIRNANEFLMTNPDSNAGYKSLGLAYHYLGLWETRIAEKLKGSAPRSLRFYESLNALGQARVIKPDEPELYLLLYETYVRNNRLDLALDALTTHQQLTGEQAPEIPDGALNDANKSVADAVNDIEGDSSGDPPNGESASEALSQLTAQDIAAVAREKARKALRDRVSQVETQVYRAIAQDAEPFNVATAAWQQGFTLLALRLIDESYPGVERPELLRFKALLLLEAARPAEAYAILTNLVAERPIYGLGEPSPLLEPYAMVSVGLGQYQLVTDLWLGIANDVAERSIRDVLFASPLMHLNIAEPPVIKLHDEILNLASRTTAQVGSYRLNAALSELEAGRVEEARELFAQVASPTARSSFTPLARFYLLLTGGELPKNATPSNEDVLGNADLFGQIDQTDESAAEESEPKPQSDSPEIPSEGGDQVSEDGSAKSIEDRPAVKAPRPDGVSSSDETEADESTAEDEDREG</sequence>
<dbReference type="Gene3D" id="1.25.40.10">
    <property type="entry name" value="Tetratricopeptide repeat domain"/>
    <property type="match status" value="1"/>
</dbReference>
<keyword evidence="2" id="KW-0812">Transmembrane</keyword>
<dbReference type="KEGG" id="svp:Pan189_15710"/>
<keyword evidence="2" id="KW-1133">Transmembrane helix</keyword>
<feature type="transmembrane region" description="Helical" evidence="2">
    <location>
        <begin position="230"/>
        <end position="249"/>
    </location>
</feature>
<gene>
    <name evidence="3" type="ORF">Pan189_15710</name>
</gene>
<dbReference type="SUPFAM" id="SSF48452">
    <property type="entry name" value="TPR-like"/>
    <property type="match status" value="1"/>
</dbReference>
<feature type="transmembrane region" description="Helical" evidence="2">
    <location>
        <begin position="135"/>
        <end position="153"/>
    </location>
</feature>
<name>A0A517QZX5_9PLAN</name>
<evidence type="ECO:0000313" key="3">
    <source>
        <dbReference type="EMBL" id="QDT37199.1"/>
    </source>
</evidence>
<proteinExistence type="predicted"/>
<keyword evidence="4" id="KW-1185">Reference proteome</keyword>
<feature type="region of interest" description="Disordered" evidence="1">
    <location>
        <begin position="1"/>
        <end position="42"/>
    </location>
</feature>
<protein>
    <recommendedName>
        <fullName evidence="5">Tetratricopeptide repeat protein</fullName>
    </recommendedName>
</protein>
<dbReference type="InterPro" id="IPR011990">
    <property type="entry name" value="TPR-like_helical_dom_sf"/>
</dbReference>
<feature type="compositionally biased region" description="Basic and acidic residues" evidence="1">
    <location>
        <begin position="7"/>
        <end position="19"/>
    </location>
</feature>
<dbReference type="EMBL" id="CP036268">
    <property type="protein sequence ID" value="QDT37199.1"/>
    <property type="molecule type" value="Genomic_DNA"/>
</dbReference>
<keyword evidence="2" id="KW-0472">Membrane</keyword>
<dbReference type="Proteomes" id="UP000317318">
    <property type="component" value="Chromosome"/>
</dbReference>
<organism evidence="3 4">
    <name type="scientific">Stratiformator vulcanicus</name>
    <dbReference type="NCBI Taxonomy" id="2527980"/>
    <lineage>
        <taxon>Bacteria</taxon>
        <taxon>Pseudomonadati</taxon>
        <taxon>Planctomycetota</taxon>
        <taxon>Planctomycetia</taxon>
        <taxon>Planctomycetales</taxon>
        <taxon>Planctomycetaceae</taxon>
        <taxon>Stratiformator</taxon>
    </lineage>
</organism>
<reference evidence="3 4" key="1">
    <citation type="submission" date="2019-02" db="EMBL/GenBank/DDBJ databases">
        <title>Deep-cultivation of Planctomycetes and their phenomic and genomic characterization uncovers novel biology.</title>
        <authorList>
            <person name="Wiegand S."/>
            <person name="Jogler M."/>
            <person name="Boedeker C."/>
            <person name="Pinto D."/>
            <person name="Vollmers J."/>
            <person name="Rivas-Marin E."/>
            <person name="Kohn T."/>
            <person name="Peeters S.H."/>
            <person name="Heuer A."/>
            <person name="Rast P."/>
            <person name="Oberbeckmann S."/>
            <person name="Bunk B."/>
            <person name="Jeske O."/>
            <person name="Meyerdierks A."/>
            <person name="Storesund J.E."/>
            <person name="Kallscheuer N."/>
            <person name="Luecker S."/>
            <person name="Lage O.M."/>
            <person name="Pohl T."/>
            <person name="Merkel B.J."/>
            <person name="Hornburger P."/>
            <person name="Mueller R.-W."/>
            <person name="Bruemmer F."/>
            <person name="Labrenz M."/>
            <person name="Spormann A.M."/>
            <person name="Op den Camp H."/>
            <person name="Overmann J."/>
            <person name="Amann R."/>
            <person name="Jetten M.S.M."/>
            <person name="Mascher T."/>
            <person name="Medema M.H."/>
            <person name="Devos D.P."/>
            <person name="Kaster A.-K."/>
            <person name="Ovreas L."/>
            <person name="Rohde M."/>
            <person name="Galperin M.Y."/>
            <person name="Jogler C."/>
        </authorList>
    </citation>
    <scope>NUCLEOTIDE SEQUENCE [LARGE SCALE GENOMIC DNA]</scope>
    <source>
        <strain evidence="3 4">Pan189</strain>
    </source>
</reference>
<feature type="compositionally biased region" description="Basic and acidic residues" evidence="1">
    <location>
        <begin position="1101"/>
        <end position="1111"/>
    </location>
</feature>
<feature type="region of interest" description="Disordered" evidence="1">
    <location>
        <begin position="1070"/>
        <end position="1140"/>
    </location>
</feature>
<feature type="transmembrane region" description="Helical" evidence="2">
    <location>
        <begin position="160"/>
        <end position="177"/>
    </location>
</feature>
<feature type="compositionally biased region" description="Low complexity" evidence="1">
    <location>
        <begin position="29"/>
        <end position="38"/>
    </location>
</feature>
<accession>A0A517QZX5</accession>
<feature type="transmembrane region" description="Helical" evidence="2">
    <location>
        <begin position="261"/>
        <end position="280"/>
    </location>
</feature>
<evidence type="ECO:0000313" key="4">
    <source>
        <dbReference type="Proteomes" id="UP000317318"/>
    </source>
</evidence>
<dbReference type="OrthoDB" id="213198at2"/>
<evidence type="ECO:0008006" key="5">
    <source>
        <dbReference type="Google" id="ProtNLM"/>
    </source>
</evidence>
<feature type="transmembrane region" description="Helical" evidence="2">
    <location>
        <begin position="322"/>
        <end position="340"/>
    </location>
</feature>
<dbReference type="AlphaFoldDB" id="A0A517QZX5"/>
<dbReference type="RefSeq" id="WP_145363334.1">
    <property type="nucleotide sequence ID" value="NZ_CP036268.1"/>
</dbReference>
<evidence type="ECO:0000256" key="2">
    <source>
        <dbReference type="SAM" id="Phobius"/>
    </source>
</evidence>
<evidence type="ECO:0000256" key="1">
    <source>
        <dbReference type="SAM" id="MobiDB-lite"/>
    </source>
</evidence>
<feature type="compositionally biased region" description="Acidic residues" evidence="1">
    <location>
        <begin position="1124"/>
        <end position="1140"/>
    </location>
</feature>
<feature type="transmembrane region" description="Helical" evidence="2">
    <location>
        <begin position="59"/>
        <end position="78"/>
    </location>
</feature>
<feature type="transmembrane region" description="Helical" evidence="2">
    <location>
        <begin position="406"/>
        <end position="425"/>
    </location>
</feature>